<name>A0A1G9A1Y5_9FIRM</name>
<sequence length="80" mass="9151">MELVCPICNSLASYIVKCPFCTSKMESQGAIQDYFDDYSPYLDKEITEKLDGVASEQCLHIFFCPQCQKDKRIGIDKILM</sequence>
<dbReference type="Proteomes" id="UP000198718">
    <property type="component" value="Unassembled WGS sequence"/>
</dbReference>
<protein>
    <submittedName>
        <fullName evidence="1">Uncharacterized protein</fullName>
    </submittedName>
</protein>
<dbReference type="EMBL" id="FNFP01000001">
    <property type="protein sequence ID" value="SDK21363.1"/>
    <property type="molecule type" value="Genomic_DNA"/>
</dbReference>
<dbReference type="STRING" id="393762.SAMN05660472_01037"/>
<organism evidence="1 2">
    <name type="scientific">Natronincola ferrireducens</name>
    <dbReference type="NCBI Taxonomy" id="393762"/>
    <lineage>
        <taxon>Bacteria</taxon>
        <taxon>Bacillati</taxon>
        <taxon>Bacillota</taxon>
        <taxon>Clostridia</taxon>
        <taxon>Peptostreptococcales</taxon>
        <taxon>Natronincolaceae</taxon>
        <taxon>Natronincola</taxon>
    </lineage>
</organism>
<keyword evidence="2" id="KW-1185">Reference proteome</keyword>
<proteinExistence type="predicted"/>
<gene>
    <name evidence="1" type="ORF">SAMN05660472_01037</name>
</gene>
<accession>A0A1G9A1Y5</accession>
<dbReference type="RefSeq" id="WP_090551199.1">
    <property type="nucleotide sequence ID" value="NZ_FNFP01000001.1"/>
</dbReference>
<dbReference type="AlphaFoldDB" id="A0A1G9A1Y5"/>
<evidence type="ECO:0000313" key="2">
    <source>
        <dbReference type="Proteomes" id="UP000198718"/>
    </source>
</evidence>
<reference evidence="1 2" key="1">
    <citation type="submission" date="2016-10" db="EMBL/GenBank/DDBJ databases">
        <authorList>
            <person name="de Groot N.N."/>
        </authorList>
    </citation>
    <scope>NUCLEOTIDE SEQUENCE [LARGE SCALE GENOMIC DNA]</scope>
    <source>
        <strain evidence="1 2">DSM 18346</strain>
    </source>
</reference>
<evidence type="ECO:0000313" key="1">
    <source>
        <dbReference type="EMBL" id="SDK21363.1"/>
    </source>
</evidence>
<dbReference type="OrthoDB" id="1683552at2"/>